<dbReference type="Ensembl" id="ENSCSRT00000001944.1">
    <property type="protein sequence ID" value="ENSCSRP00000001888.1"/>
    <property type="gene ID" value="ENSCSRG00000001482.1"/>
</dbReference>
<name>A0A8C3RN66_CHESE</name>
<dbReference type="PANTHER" id="PTHR25465:SF14">
    <property type="entry name" value="E3 UBIQUITIN-PROTEIN LIGASE TRIM65"/>
    <property type="match status" value="1"/>
</dbReference>
<keyword evidence="9" id="KW-1185">Reference proteome</keyword>
<reference evidence="8" key="1">
    <citation type="submission" date="2025-08" db="UniProtKB">
        <authorList>
            <consortium name="Ensembl"/>
        </authorList>
    </citation>
    <scope>IDENTIFICATION</scope>
</reference>
<organism evidence="8 9">
    <name type="scientific">Chelydra serpentina</name>
    <name type="common">Snapping turtle</name>
    <name type="synonym">Testudo serpentina</name>
    <dbReference type="NCBI Taxonomy" id="8475"/>
    <lineage>
        <taxon>Eukaryota</taxon>
        <taxon>Metazoa</taxon>
        <taxon>Chordata</taxon>
        <taxon>Craniata</taxon>
        <taxon>Vertebrata</taxon>
        <taxon>Euteleostomi</taxon>
        <taxon>Archelosauria</taxon>
        <taxon>Testudinata</taxon>
        <taxon>Testudines</taxon>
        <taxon>Cryptodira</taxon>
        <taxon>Durocryptodira</taxon>
        <taxon>Americhelydia</taxon>
        <taxon>Chelydroidea</taxon>
        <taxon>Chelydridae</taxon>
        <taxon>Chelydra</taxon>
    </lineage>
</organism>
<dbReference type="Gene3D" id="4.10.830.40">
    <property type="match status" value="1"/>
</dbReference>
<evidence type="ECO:0000256" key="6">
    <source>
        <dbReference type="SAM" id="MobiDB-lite"/>
    </source>
</evidence>
<dbReference type="GO" id="GO:0008270">
    <property type="term" value="F:zinc ion binding"/>
    <property type="evidence" value="ECO:0007669"/>
    <property type="project" value="UniProtKB-KW"/>
</dbReference>
<dbReference type="PROSITE" id="PS50119">
    <property type="entry name" value="ZF_BBOX"/>
    <property type="match status" value="1"/>
</dbReference>
<evidence type="ECO:0000256" key="3">
    <source>
        <dbReference type="ARBA" id="ARBA00022833"/>
    </source>
</evidence>
<feature type="domain" description="B box-type" evidence="7">
    <location>
        <begin position="74"/>
        <end position="115"/>
    </location>
</feature>
<dbReference type="CDD" id="cd19841">
    <property type="entry name" value="Bbox1_TRIM44"/>
    <property type="match status" value="1"/>
</dbReference>
<keyword evidence="2 4" id="KW-0863">Zinc-finger</keyword>
<proteinExistence type="predicted"/>
<keyword evidence="1" id="KW-0479">Metal-binding</keyword>
<dbReference type="InterPro" id="IPR051051">
    <property type="entry name" value="E3_ubiq-ligase_TRIM/RNF"/>
</dbReference>
<reference evidence="8" key="2">
    <citation type="submission" date="2025-09" db="UniProtKB">
        <authorList>
            <consortium name="Ensembl"/>
        </authorList>
    </citation>
    <scope>IDENTIFICATION</scope>
</reference>
<feature type="region of interest" description="Disordered" evidence="6">
    <location>
        <begin position="57"/>
        <end position="76"/>
    </location>
</feature>
<accession>A0A8C3RN66</accession>
<dbReference type="SUPFAM" id="SSF57845">
    <property type="entry name" value="B-box zinc-binding domain"/>
    <property type="match status" value="1"/>
</dbReference>
<evidence type="ECO:0000313" key="9">
    <source>
        <dbReference type="Proteomes" id="UP000694403"/>
    </source>
</evidence>
<evidence type="ECO:0000259" key="7">
    <source>
        <dbReference type="PROSITE" id="PS50119"/>
    </source>
</evidence>
<feature type="region of interest" description="Disordered" evidence="6">
    <location>
        <begin position="226"/>
        <end position="264"/>
    </location>
</feature>
<feature type="coiled-coil region" evidence="5">
    <location>
        <begin position="196"/>
        <end position="223"/>
    </location>
</feature>
<dbReference type="Proteomes" id="UP000694403">
    <property type="component" value="Unplaced"/>
</dbReference>
<dbReference type="InterPro" id="IPR000315">
    <property type="entry name" value="Znf_B-box"/>
</dbReference>
<dbReference type="SMART" id="SM00336">
    <property type="entry name" value="BBOX"/>
    <property type="match status" value="1"/>
</dbReference>
<dbReference type="Gene3D" id="3.30.160.60">
    <property type="entry name" value="Classic Zinc Finger"/>
    <property type="match status" value="1"/>
</dbReference>
<evidence type="ECO:0000256" key="1">
    <source>
        <dbReference type="ARBA" id="ARBA00022723"/>
    </source>
</evidence>
<evidence type="ECO:0000256" key="4">
    <source>
        <dbReference type="PROSITE-ProRule" id="PRU00024"/>
    </source>
</evidence>
<dbReference type="PANTHER" id="PTHR25465">
    <property type="entry name" value="B-BOX DOMAIN CONTAINING"/>
    <property type="match status" value="1"/>
</dbReference>
<evidence type="ECO:0000256" key="2">
    <source>
        <dbReference type="ARBA" id="ARBA00022771"/>
    </source>
</evidence>
<evidence type="ECO:0000256" key="5">
    <source>
        <dbReference type="SAM" id="Coils"/>
    </source>
</evidence>
<dbReference type="Pfam" id="PF00643">
    <property type="entry name" value="zf-B_box"/>
    <property type="match status" value="1"/>
</dbReference>
<sequence>MASAEGERAEELPPDGTCDVCEPDEAKSAVGVCEECGFSFCQPHAEEHDQKYAAHRLRGPASGGEEAGEEAPKLERKKCEEHGQELSLYCKEHEKIICVLCAVTGTHRQHQLITLDEAYQAMRNREPVDLKVAMLEMVERLKFKCADPNVTRSEMKLCVQQEFDTVRRLVCEEERKALHLVDLQEAVATAHVTEVLAEINVHMAKLMTEMAEIRRQLNTFNELALLKPESNDEEPRADPFPPASPSRGNRRYDDKDPASANGPC</sequence>
<dbReference type="AlphaFoldDB" id="A0A8C3RN66"/>
<keyword evidence="5" id="KW-0175">Coiled coil</keyword>
<keyword evidence="3" id="KW-0862">Zinc</keyword>
<evidence type="ECO:0000313" key="8">
    <source>
        <dbReference type="Ensembl" id="ENSCSRP00000001888.1"/>
    </source>
</evidence>
<protein>
    <submittedName>
        <fullName evidence="8">Tripartite motif containing 44</fullName>
    </submittedName>
</protein>
<dbReference type="CDD" id="cd19784">
    <property type="entry name" value="Bbox2_TRIM44"/>
    <property type="match status" value="1"/>
</dbReference>